<evidence type="ECO:0000256" key="1">
    <source>
        <dbReference type="SAM" id="MobiDB-lite"/>
    </source>
</evidence>
<protein>
    <submittedName>
        <fullName evidence="3">Uncharacterized protein</fullName>
    </submittedName>
</protein>
<sequence length="507" mass="56636">MAPTAAPNSNPEFLSPASGMFSHSQQFTVMGKTFTNITKNYVAAPGLPSDFRMIPMGDIDLRREIRVDECTGVVNSQPRERACVRRIHSAKAIIAGRKSRVTVAIYQGNGAEKEWRQDIAKYMSLRQVPCAETVTTFIDSLTLEQYHRICAWHLGQLMIMDVSAFTTVNLGAVFLCSGDRLEDSNEIVFLPNAEALSLGDWRIVGGGTAHVMLNGWTRFQAGDVLNRTLSICLTLFPDRNVWLAQANHIFRRLHVMPNFQNYVVVDDFCFYLEFLQITRELSPEGFLFLCPQEDFQTGPSSFRCPACAGYWSLDPTGTNRLSLEEAARLGFPSFVLTSKANGWYWNSSVYDGVRQVHQSKGFDPYSQDVARHLGYSLYHLSSQAEGPLAYVDPNGEDFDADIDPDGNSAHADDYESEYPPTLASDNPDLAVGTESVYYEGDVHDLAGENCGSEYMSNCEDHDVSELTVEGGMIAEEMPVPPPIFRIVLYMEFVAILFLALSWIYDDI</sequence>
<name>A0A8H6ZKE3_9AGAR</name>
<evidence type="ECO:0000256" key="2">
    <source>
        <dbReference type="SAM" id="Phobius"/>
    </source>
</evidence>
<gene>
    <name evidence="3" type="ORF">MSAN_00129500</name>
</gene>
<dbReference type="EMBL" id="JACAZH010000001">
    <property type="protein sequence ID" value="KAF7377105.1"/>
    <property type="molecule type" value="Genomic_DNA"/>
</dbReference>
<dbReference type="AlphaFoldDB" id="A0A8H6ZKE3"/>
<dbReference type="Proteomes" id="UP000623467">
    <property type="component" value="Unassembled WGS sequence"/>
</dbReference>
<comment type="caution">
    <text evidence="3">The sequence shown here is derived from an EMBL/GenBank/DDBJ whole genome shotgun (WGS) entry which is preliminary data.</text>
</comment>
<feature type="region of interest" description="Disordered" evidence="1">
    <location>
        <begin position="393"/>
        <end position="425"/>
    </location>
</feature>
<feature type="transmembrane region" description="Helical" evidence="2">
    <location>
        <begin position="486"/>
        <end position="504"/>
    </location>
</feature>
<evidence type="ECO:0000313" key="4">
    <source>
        <dbReference type="Proteomes" id="UP000623467"/>
    </source>
</evidence>
<reference evidence="3" key="1">
    <citation type="submission" date="2020-05" db="EMBL/GenBank/DDBJ databases">
        <title>Mycena genomes resolve the evolution of fungal bioluminescence.</title>
        <authorList>
            <person name="Tsai I.J."/>
        </authorList>
    </citation>
    <scope>NUCLEOTIDE SEQUENCE</scope>
    <source>
        <strain evidence="3">160909Yilan</strain>
    </source>
</reference>
<proteinExistence type="predicted"/>
<keyword evidence="2" id="KW-0472">Membrane</keyword>
<evidence type="ECO:0000313" key="3">
    <source>
        <dbReference type="EMBL" id="KAF7377105.1"/>
    </source>
</evidence>
<keyword evidence="4" id="KW-1185">Reference proteome</keyword>
<keyword evidence="2" id="KW-1133">Transmembrane helix</keyword>
<organism evidence="3 4">
    <name type="scientific">Mycena sanguinolenta</name>
    <dbReference type="NCBI Taxonomy" id="230812"/>
    <lineage>
        <taxon>Eukaryota</taxon>
        <taxon>Fungi</taxon>
        <taxon>Dikarya</taxon>
        <taxon>Basidiomycota</taxon>
        <taxon>Agaricomycotina</taxon>
        <taxon>Agaricomycetes</taxon>
        <taxon>Agaricomycetidae</taxon>
        <taxon>Agaricales</taxon>
        <taxon>Marasmiineae</taxon>
        <taxon>Mycenaceae</taxon>
        <taxon>Mycena</taxon>
    </lineage>
</organism>
<accession>A0A8H6ZKE3</accession>
<keyword evidence="2" id="KW-0812">Transmembrane</keyword>
<dbReference type="OrthoDB" id="258495at2759"/>
<feature type="compositionally biased region" description="Acidic residues" evidence="1">
    <location>
        <begin position="394"/>
        <end position="404"/>
    </location>
</feature>